<evidence type="ECO:0000256" key="8">
    <source>
        <dbReference type="PROSITE-ProRule" id="PRU01240"/>
    </source>
</evidence>
<organism evidence="11 12">
    <name type="scientific">Acidisarcina polymorpha</name>
    <dbReference type="NCBI Taxonomy" id="2211140"/>
    <lineage>
        <taxon>Bacteria</taxon>
        <taxon>Pseudomonadati</taxon>
        <taxon>Acidobacteriota</taxon>
        <taxon>Terriglobia</taxon>
        <taxon>Terriglobales</taxon>
        <taxon>Acidobacteriaceae</taxon>
        <taxon>Acidisarcina</taxon>
    </lineage>
</organism>
<sequence>MSTQHPQHSQSRVSFPLSERHIHPGAAVAGKTDPKSIISVSVIVKRKNPLNLEELGGRHVSPQEFSEKYAADPASFAHLREFAHKNGLTVDEGASSLDRRTITMRGPVNKIEEAFGVTLNDYELEGRKFHSYTGTISMTQEHAEPVEAILGLDNHPIAKPHFRVLDHHRKHKKPTGPSPAPTQTPAQASSFNPPQVARLYNFPTGVNGAGQTIGILELGGGYNPNDLSTYFNGLGIAEPQVTAVSVDGATNAPGDPNGADGEVALDIEVAGSIAPGANIAVYFTTNTSQGFLDALTTALHDTANGPPSVISISWGSPESNYTAQSLTAFDDACQSAAALGITITVASGDNGSSDGGTGNNVDFPASSPHVLGCGGTELMASGTTIEQEVVWDDQASQGGASGGGVSSVFARPSWQANANVPAAPTSAGGRGVPDVAGDASPETGYNVTFDGQSEVVGGTSAVAPLWAALIALLNQQRGSNLGFINSTIYASAENGFNDITQGSNGAYSAGPGWDACTGLGSPNGAQLTAILGTSTSTSTAQGTSAVARSHAREHTHTGD</sequence>
<dbReference type="OrthoDB" id="102721at2"/>
<evidence type="ECO:0000256" key="5">
    <source>
        <dbReference type="ARBA" id="ARBA00022825"/>
    </source>
</evidence>
<dbReference type="PANTHER" id="PTHR14218:SF15">
    <property type="entry name" value="TRIPEPTIDYL-PEPTIDASE 1"/>
    <property type="match status" value="1"/>
</dbReference>
<dbReference type="CDD" id="cd11377">
    <property type="entry name" value="Pro-peptidase_S53"/>
    <property type="match status" value="1"/>
</dbReference>
<evidence type="ECO:0000256" key="7">
    <source>
        <dbReference type="ARBA" id="ARBA00023145"/>
    </source>
</evidence>
<dbReference type="SUPFAM" id="SSF54897">
    <property type="entry name" value="Protease propeptides/inhibitors"/>
    <property type="match status" value="1"/>
</dbReference>
<protein>
    <submittedName>
        <fullName evidence="11">Kumamolysin</fullName>
    </submittedName>
</protein>
<dbReference type="PROSITE" id="PS51695">
    <property type="entry name" value="SEDOLISIN"/>
    <property type="match status" value="1"/>
</dbReference>
<dbReference type="InterPro" id="IPR015366">
    <property type="entry name" value="S53_propep"/>
</dbReference>
<evidence type="ECO:0000256" key="9">
    <source>
        <dbReference type="SAM" id="MobiDB-lite"/>
    </source>
</evidence>
<keyword evidence="4" id="KW-0378">Hydrolase</keyword>
<dbReference type="CDD" id="cd04056">
    <property type="entry name" value="Peptidases_S53"/>
    <property type="match status" value="1"/>
</dbReference>
<keyword evidence="7" id="KW-0865">Zymogen</keyword>
<dbReference type="SMART" id="SM00944">
    <property type="entry name" value="Pro-kuma_activ"/>
    <property type="match status" value="1"/>
</dbReference>
<feature type="region of interest" description="Disordered" evidence="9">
    <location>
        <begin position="538"/>
        <end position="559"/>
    </location>
</feature>
<dbReference type="AlphaFoldDB" id="A0A2Z5G506"/>
<dbReference type="Gene3D" id="3.40.50.200">
    <property type="entry name" value="Peptidase S8/S53 domain"/>
    <property type="match status" value="1"/>
</dbReference>
<dbReference type="InterPro" id="IPR000209">
    <property type="entry name" value="Peptidase_S8/S53_dom"/>
</dbReference>
<dbReference type="GO" id="GO:0006508">
    <property type="term" value="P:proteolysis"/>
    <property type="evidence" value="ECO:0007669"/>
    <property type="project" value="UniProtKB-KW"/>
</dbReference>
<dbReference type="PANTHER" id="PTHR14218">
    <property type="entry name" value="PROTEASE S8 TRIPEPTIDYL PEPTIDASE I CLN2"/>
    <property type="match status" value="1"/>
</dbReference>
<evidence type="ECO:0000256" key="6">
    <source>
        <dbReference type="ARBA" id="ARBA00022837"/>
    </source>
</evidence>
<evidence type="ECO:0000313" key="12">
    <source>
        <dbReference type="Proteomes" id="UP000253606"/>
    </source>
</evidence>
<name>A0A2Z5G506_9BACT</name>
<dbReference type="Pfam" id="PF00082">
    <property type="entry name" value="Peptidase_S8"/>
    <property type="match status" value="1"/>
</dbReference>
<dbReference type="RefSeq" id="WP_114209095.1">
    <property type="nucleotide sequence ID" value="NZ_CP030840.1"/>
</dbReference>
<dbReference type="InterPro" id="IPR030400">
    <property type="entry name" value="Sedolisin_dom"/>
</dbReference>
<dbReference type="PROSITE" id="PS51892">
    <property type="entry name" value="SUBTILASE"/>
    <property type="match status" value="1"/>
</dbReference>
<comment type="caution">
    <text evidence="8">Lacks conserved residue(s) required for the propagation of feature annotation.</text>
</comment>
<comment type="similarity">
    <text evidence="8">Belongs to the peptidase S8 family.</text>
</comment>
<feature type="compositionally biased region" description="Basic and acidic residues" evidence="9">
    <location>
        <begin position="550"/>
        <end position="559"/>
    </location>
</feature>
<dbReference type="GO" id="GO:0008240">
    <property type="term" value="F:tripeptidyl-peptidase activity"/>
    <property type="evidence" value="ECO:0007669"/>
    <property type="project" value="TreeGrafter"/>
</dbReference>
<comment type="cofactor">
    <cofactor evidence="1">
        <name>Ca(2+)</name>
        <dbReference type="ChEBI" id="CHEBI:29108"/>
    </cofactor>
</comment>
<keyword evidence="5" id="KW-0720">Serine protease</keyword>
<keyword evidence="2" id="KW-0645">Protease</keyword>
<dbReference type="KEGG" id="abas:ACPOL_5025"/>
<accession>A0A2Z5G506</accession>
<proteinExistence type="inferred from homology"/>
<reference evidence="11 12" key="1">
    <citation type="journal article" date="2018" name="Front. Microbiol.">
        <title>Hydrolytic Capabilities as a Key to Environmental Success: Chitinolytic and Cellulolytic Acidobacteria From Acidic Sub-arctic Soils and Boreal Peatlands.</title>
        <authorList>
            <person name="Belova S.E."/>
            <person name="Ravin N.V."/>
            <person name="Pankratov T.A."/>
            <person name="Rakitin A.L."/>
            <person name="Ivanova A.A."/>
            <person name="Beletsky A.V."/>
            <person name="Mardanov A.V."/>
            <person name="Sinninghe Damste J.S."/>
            <person name="Dedysh S.N."/>
        </authorList>
    </citation>
    <scope>NUCLEOTIDE SEQUENCE [LARGE SCALE GENOMIC DNA]</scope>
    <source>
        <strain evidence="11 12">SBC82</strain>
    </source>
</reference>
<dbReference type="GO" id="GO:0046872">
    <property type="term" value="F:metal ion binding"/>
    <property type="evidence" value="ECO:0007669"/>
    <property type="project" value="UniProtKB-KW"/>
</dbReference>
<gene>
    <name evidence="11" type="ORF">ACPOL_5025</name>
</gene>
<evidence type="ECO:0000259" key="10">
    <source>
        <dbReference type="PROSITE" id="PS51695"/>
    </source>
</evidence>
<dbReference type="InterPro" id="IPR036852">
    <property type="entry name" value="Peptidase_S8/S53_dom_sf"/>
</dbReference>
<evidence type="ECO:0000256" key="1">
    <source>
        <dbReference type="ARBA" id="ARBA00001913"/>
    </source>
</evidence>
<feature type="domain" description="Peptidase S53" evidence="10">
    <location>
        <begin position="190"/>
        <end position="534"/>
    </location>
</feature>
<evidence type="ECO:0000256" key="3">
    <source>
        <dbReference type="ARBA" id="ARBA00022723"/>
    </source>
</evidence>
<dbReference type="Pfam" id="PF09286">
    <property type="entry name" value="Pro-kuma_activ"/>
    <property type="match status" value="1"/>
</dbReference>
<dbReference type="SUPFAM" id="SSF52743">
    <property type="entry name" value="Subtilisin-like"/>
    <property type="match status" value="1"/>
</dbReference>
<keyword evidence="12" id="KW-1185">Reference proteome</keyword>
<evidence type="ECO:0000256" key="4">
    <source>
        <dbReference type="ARBA" id="ARBA00022801"/>
    </source>
</evidence>
<evidence type="ECO:0000313" key="11">
    <source>
        <dbReference type="EMBL" id="AXC14283.1"/>
    </source>
</evidence>
<keyword evidence="6" id="KW-0106">Calcium</keyword>
<feature type="region of interest" description="Disordered" evidence="9">
    <location>
        <begin position="167"/>
        <end position="191"/>
    </location>
</feature>
<dbReference type="Proteomes" id="UP000253606">
    <property type="component" value="Chromosome"/>
</dbReference>
<feature type="region of interest" description="Disordered" evidence="9">
    <location>
        <begin position="419"/>
        <end position="439"/>
    </location>
</feature>
<dbReference type="InterPro" id="IPR050819">
    <property type="entry name" value="Tripeptidyl-peptidase_I"/>
</dbReference>
<evidence type="ECO:0000256" key="2">
    <source>
        <dbReference type="ARBA" id="ARBA00022670"/>
    </source>
</evidence>
<dbReference type="GO" id="GO:0004252">
    <property type="term" value="F:serine-type endopeptidase activity"/>
    <property type="evidence" value="ECO:0007669"/>
    <property type="project" value="InterPro"/>
</dbReference>
<dbReference type="EMBL" id="CP030840">
    <property type="protein sequence ID" value="AXC14283.1"/>
    <property type="molecule type" value="Genomic_DNA"/>
</dbReference>
<keyword evidence="3" id="KW-0479">Metal-binding</keyword>